<dbReference type="Gene3D" id="3.40.50.1000">
    <property type="entry name" value="HAD superfamily/HAD-like"/>
    <property type="match status" value="2"/>
</dbReference>
<dbReference type="Proteomes" id="UP000263418">
    <property type="component" value="Chromosome 1"/>
</dbReference>
<dbReference type="Pfam" id="PF13242">
    <property type="entry name" value="Hydrolase_like"/>
    <property type="match status" value="1"/>
</dbReference>
<proteinExistence type="predicted"/>
<feature type="domain" description="Nucleotidyl transferase" evidence="1">
    <location>
        <begin position="3"/>
        <end position="130"/>
    </location>
</feature>
<accession>A0AAN1PQQ2</accession>
<organism evidence="2 3">
    <name type="scientific">Vibrio vulnificus</name>
    <dbReference type="NCBI Taxonomy" id="672"/>
    <lineage>
        <taxon>Bacteria</taxon>
        <taxon>Pseudomonadati</taxon>
        <taxon>Pseudomonadota</taxon>
        <taxon>Gammaproteobacteria</taxon>
        <taxon>Vibrionales</taxon>
        <taxon>Vibrionaceae</taxon>
        <taxon>Vibrio</taxon>
    </lineage>
</organism>
<dbReference type="SUPFAM" id="SSF53448">
    <property type="entry name" value="Nucleotide-diphospho-sugar transferases"/>
    <property type="match status" value="1"/>
</dbReference>
<dbReference type="NCBIfam" id="TIGR01460">
    <property type="entry name" value="HAD-SF-IIA"/>
    <property type="match status" value="1"/>
</dbReference>
<dbReference type="InterPro" id="IPR005835">
    <property type="entry name" value="NTP_transferase_dom"/>
</dbReference>
<dbReference type="RefSeq" id="WP_118894006.1">
    <property type="nucleotide sequence ID" value="NZ_CP019290.1"/>
</dbReference>
<dbReference type="InterPro" id="IPR029044">
    <property type="entry name" value="Nucleotide-diphossugar_trans"/>
</dbReference>
<evidence type="ECO:0000259" key="1">
    <source>
        <dbReference type="Pfam" id="PF00483"/>
    </source>
</evidence>
<dbReference type="Pfam" id="PF00483">
    <property type="entry name" value="NTP_transferase"/>
    <property type="match status" value="1"/>
</dbReference>
<dbReference type="PANTHER" id="PTHR19288:SF46">
    <property type="entry name" value="HALOACID DEHALOGENASE-LIKE HYDROLASE DOMAIN-CONTAINING PROTEIN 2"/>
    <property type="match status" value="1"/>
</dbReference>
<dbReference type="InterPro" id="IPR023214">
    <property type="entry name" value="HAD_sf"/>
</dbReference>
<evidence type="ECO:0000313" key="2">
    <source>
        <dbReference type="EMBL" id="AXX61078.1"/>
    </source>
</evidence>
<reference evidence="2 3" key="1">
    <citation type="submission" date="2017-01" db="EMBL/GenBank/DDBJ databases">
        <title>Complete Genome Sequence of Vibrio vulnificus FORC_053.</title>
        <authorList>
            <consortium name="Food-borne Pathogen Omics Research Center"/>
            <person name="Chung H.Y."/>
            <person name="Na E.J."/>
            <person name="Song J.S."/>
            <person name="Kim H."/>
            <person name="Lee J.-H."/>
            <person name="Ryu S."/>
            <person name="Choi S.H."/>
        </authorList>
    </citation>
    <scope>NUCLEOTIDE SEQUENCE [LARGE SCALE GENOMIC DNA]</scope>
    <source>
        <strain evidence="2 3">FORC_053</strain>
    </source>
</reference>
<dbReference type="Pfam" id="PF13344">
    <property type="entry name" value="Hydrolase_6"/>
    <property type="match status" value="1"/>
</dbReference>
<dbReference type="InterPro" id="IPR036412">
    <property type="entry name" value="HAD-like_sf"/>
</dbReference>
<protein>
    <recommendedName>
        <fullName evidence="1">Nucleotidyl transferase domain-containing protein</fullName>
    </recommendedName>
</protein>
<dbReference type="InterPro" id="IPR006357">
    <property type="entry name" value="HAD-SF_hydro_IIA"/>
</dbReference>
<dbReference type="SUPFAM" id="SSF56784">
    <property type="entry name" value="HAD-like"/>
    <property type="match status" value="1"/>
</dbReference>
<evidence type="ECO:0000313" key="3">
    <source>
        <dbReference type="Proteomes" id="UP000263418"/>
    </source>
</evidence>
<sequence length="497" mass="56036">MIGVILAAGVGSRLRPMTNDKPKCLVTTAGKTILQYQLDTYKEAGIKKLIIVVGYEGKAIREYCKHNKDFDITIVENEIYEDSNNMYSLYLAREFVKGKDFILNNADLSVDSSLVSKMIQDKRKDLVAVDAGLFNDESMKVTLNENDKIVDISKKIDKKNAFGCSIDFYKFSAQSSNIFFNEIEKIIENDKNLKDWTEVAMQRLFQLQSLQFEAFDIQDIQWVEIDNYDDLALSDEIFSQKTKKLTDYKHYCFDLDGTVYLGNNQIEGAVEAIENLEKLGKNIFYISNNSSKNKSDYVQRLKKIGLVASEDQIILSTDATIDFLKKMEVKKVFVLGTKSLKKMILDANIDLCSHNPEFVVIGYDTELDYGKLIDACRLINSGIDFVATHCDPVCPSEYGPLPDIGVLTSMIEKTTGKSAYKVFGKPNPEVIESLIAREDLSPDEIVMIGDRLYTDIQMANNAGISSILVLSGDTTRDEIELEPNAATHVLRDITRIK</sequence>
<dbReference type="Gene3D" id="3.90.550.10">
    <property type="entry name" value="Spore Coat Polysaccharide Biosynthesis Protein SpsA, Chain A"/>
    <property type="match status" value="1"/>
</dbReference>
<dbReference type="CDD" id="cd02523">
    <property type="entry name" value="PC_cytidylyltransferase"/>
    <property type="match status" value="1"/>
</dbReference>
<dbReference type="GO" id="GO:0005737">
    <property type="term" value="C:cytoplasm"/>
    <property type="evidence" value="ECO:0007669"/>
    <property type="project" value="TreeGrafter"/>
</dbReference>
<dbReference type="PANTHER" id="PTHR19288">
    <property type="entry name" value="4-NITROPHENYLPHOSPHATASE-RELATED"/>
    <property type="match status" value="1"/>
</dbReference>
<dbReference type="GO" id="GO:0016791">
    <property type="term" value="F:phosphatase activity"/>
    <property type="evidence" value="ECO:0007669"/>
    <property type="project" value="TreeGrafter"/>
</dbReference>
<dbReference type="AlphaFoldDB" id="A0AAN1PQQ2"/>
<dbReference type="EMBL" id="CP019290">
    <property type="protein sequence ID" value="AXX61078.1"/>
    <property type="molecule type" value="Genomic_DNA"/>
</dbReference>
<name>A0AAN1PQQ2_VIBVL</name>
<gene>
    <name evidence="2" type="ORF">FORC53_2739</name>
</gene>